<feature type="region of interest" description="Disordered" evidence="1">
    <location>
        <begin position="723"/>
        <end position="749"/>
    </location>
</feature>
<evidence type="ECO:0000313" key="3">
    <source>
        <dbReference type="Proteomes" id="UP000187283"/>
    </source>
</evidence>
<protein>
    <submittedName>
        <fullName evidence="2">Uncharacterized protein</fullName>
    </submittedName>
</protein>
<gene>
    <name evidence="2" type="ORF">AYI70_g5322</name>
</gene>
<dbReference type="OrthoDB" id="5592466at2759"/>
<comment type="caution">
    <text evidence="2">The sequence shown here is derived from an EMBL/GenBank/DDBJ whole genome shotgun (WGS) entry which is preliminary data.</text>
</comment>
<feature type="compositionally biased region" description="Polar residues" evidence="1">
    <location>
        <begin position="727"/>
        <end position="749"/>
    </location>
</feature>
<evidence type="ECO:0000313" key="2">
    <source>
        <dbReference type="EMBL" id="OMJ18503.1"/>
    </source>
</evidence>
<feature type="region of interest" description="Disordered" evidence="1">
    <location>
        <begin position="201"/>
        <end position="225"/>
    </location>
</feature>
<name>A0A1R1XV19_9FUNG</name>
<keyword evidence="3" id="KW-1185">Reference proteome</keyword>
<reference evidence="2 3" key="1">
    <citation type="submission" date="2017-01" db="EMBL/GenBank/DDBJ databases">
        <authorList>
            <person name="Mah S.A."/>
            <person name="Swanson W.J."/>
            <person name="Moy G.W."/>
            <person name="Vacquier V.D."/>
        </authorList>
    </citation>
    <scope>NUCLEOTIDE SEQUENCE [LARGE SCALE GENOMIC DNA]</scope>
    <source>
        <strain evidence="2 3">GSMNP</strain>
    </source>
</reference>
<dbReference type="Proteomes" id="UP000187283">
    <property type="component" value="Unassembled WGS sequence"/>
</dbReference>
<proteinExistence type="predicted"/>
<dbReference type="EMBL" id="LSSN01001732">
    <property type="protein sequence ID" value="OMJ18503.1"/>
    <property type="molecule type" value="Genomic_DNA"/>
</dbReference>
<sequence length="1269" mass="143598">MASIGKTESQIEHFRKNNEILLSPPIKYILDLCGNPLMAIISNKKLKGKDFSKARMRITSALSKLMCTEEMSENYNNPINYSLILALDQGFEGDSEVQAILHEAPALIGLNPNARAYYEHMLRSIRLIVNLLSRCDIPIYRHSDYDYAHQRFFVSAKCLFGWISLRTRSKNTDLENLKVGLKIVKRLLGFTTKVNPVRKRVLSDTGMEKSSENNQSQYESDDNVDSVDMDENTFFKKYMEETKDSEEVELIKTSSKLKSFGINKKNSGKIPSMQFISERKDTSKFEKIQPKRLRSSTGVDQMVYKNFVLDEDLKESLNGVIFSLNATLFNNTEAKDLICKFSFQKMLINIGKKAVKSEEIFDVGLDLVIAQKSLLNKSNKVKNDQETSYFYIINDSITSFTKLAPKKSKSLTVPVLITTRNVNGKYSSIISNVNPEHLDNRNKSIHHADKSSDLFIGKNDTSNPMRIFLKSSEVIKKRDSNNEEPKKNDGIEDNYLALSSGDFLNSINRNKSDYNLYKGKLGNERKEDLLIKRNLSCEFIFDSDVKKRNKGIKKPYFLNSIIGIDDSRNRDTGNIPIISLPSGSPDTRSKGDIVLSNENNNLEKDLNQLFRLSLEKMESEDINIKKSSSTSNKDKEVYAAKREAGNTSTKINESIETLKPLDIKLEKNPTPWVHSARAERLAMSQSKARDARGYSSLSVDMLPKLNDISNTTMMSDLIRKDSEKRSTQINNSNHNNQFKPIQPTSESEIIKNSGNLPSSFLLKPIINSQLHSPIEINEDLIRQLTLLDCLDSSFMMRVNVVYFKSPLNAISKNYASFKNKDEIPEELYQMLKTLGKKVENNAANLNFGLSSHLGFRNINKKNILFQISPNLSPPKTKVIERSYIDQDYPGGLVDDSFIKNLDNDKHQFYKNITRENENNINTTNKIKSYQSRFIVSDGLNKSESPEDTVKDSCLEKFFKCALQDSIVLVYASSGIEDINMQYFWEKISNSYSKLKYPSSVPKFKDTNSNHSTLNSPASVASFNSSVSSRVSFLSSSESETESINKDMPKISIKNDSNSVEKIAARSRSKSELNAPKIKEGTLNIKTMSLDVNSLNNYNMVPKIIKDSKGDSIPESVAYASAEKNEIKEKCDKCLNSEFDLFDILEPATESNLVSKPKFAILLCPVRATKGQMFRVRLVATSKDAEIRESLLSNTGPLISGMSVHYTQLPLLLLVTLIEAKKNLLSLENGNFSTLAKRKNMIDSIRKEYSIYDTDDKTGKLSHFLKNFST</sequence>
<evidence type="ECO:0000256" key="1">
    <source>
        <dbReference type="SAM" id="MobiDB-lite"/>
    </source>
</evidence>
<organism evidence="2 3">
    <name type="scientific">Smittium culicis</name>
    <dbReference type="NCBI Taxonomy" id="133412"/>
    <lineage>
        <taxon>Eukaryota</taxon>
        <taxon>Fungi</taxon>
        <taxon>Fungi incertae sedis</taxon>
        <taxon>Zoopagomycota</taxon>
        <taxon>Kickxellomycotina</taxon>
        <taxon>Harpellomycetes</taxon>
        <taxon>Harpellales</taxon>
        <taxon>Legeriomycetaceae</taxon>
        <taxon>Smittium</taxon>
    </lineage>
</organism>
<accession>A0A1R1XV19</accession>
<dbReference type="AlphaFoldDB" id="A0A1R1XV19"/>